<dbReference type="HOGENOM" id="CLU_2412329_0_0_12"/>
<dbReference type="Proteomes" id="UP000006048">
    <property type="component" value="Chromosome"/>
</dbReference>
<dbReference type="STRING" id="869212.Turpa_0774"/>
<evidence type="ECO:0000256" key="1">
    <source>
        <dbReference type="SAM" id="MobiDB-lite"/>
    </source>
</evidence>
<feature type="chain" id="PRO_5003685793" evidence="2">
    <location>
        <begin position="18"/>
        <end position="92"/>
    </location>
</feature>
<dbReference type="KEGG" id="tpx:Turpa_0774"/>
<accession>I4B2B8</accession>
<reference evidence="3 4" key="1">
    <citation type="submission" date="2012-06" db="EMBL/GenBank/DDBJ databases">
        <title>The complete chromosome of genome of Turneriella parva DSM 21527.</title>
        <authorList>
            <consortium name="US DOE Joint Genome Institute (JGI-PGF)"/>
            <person name="Lucas S."/>
            <person name="Han J."/>
            <person name="Lapidus A."/>
            <person name="Bruce D."/>
            <person name="Goodwin L."/>
            <person name="Pitluck S."/>
            <person name="Peters L."/>
            <person name="Kyrpides N."/>
            <person name="Mavromatis K."/>
            <person name="Ivanova N."/>
            <person name="Mikhailova N."/>
            <person name="Chertkov O."/>
            <person name="Detter J.C."/>
            <person name="Tapia R."/>
            <person name="Han C."/>
            <person name="Land M."/>
            <person name="Hauser L."/>
            <person name="Markowitz V."/>
            <person name="Cheng J.-F."/>
            <person name="Hugenholtz P."/>
            <person name="Woyke T."/>
            <person name="Wu D."/>
            <person name="Gronow S."/>
            <person name="Wellnitz S."/>
            <person name="Brambilla E."/>
            <person name="Klenk H.-P."/>
            <person name="Eisen J.A."/>
        </authorList>
    </citation>
    <scope>NUCLEOTIDE SEQUENCE [LARGE SCALE GENOMIC DNA]</scope>
    <source>
        <strain evidence="4">ATCC BAA-1111 / DSM 21527 / NCTC 11395 / H</strain>
    </source>
</reference>
<dbReference type="EMBL" id="CP002959">
    <property type="protein sequence ID" value="AFM11425.1"/>
    <property type="molecule type" value="Genomic_DNA"/>
</dbReference>
<dbReference type="AlphaFoldDB" id="I4B2B8"/>
<organism evidence="3 4">
    <name type="scientific">Turneriella parva (strain ATCC BAA-1111 / DSM 21527 / NCTC 11395 / H)</name>
    <name type="common">Leptospira parva</name>
    <dbReference type="NCBI Taxonomy" id="869212"/>
    <lineage>
        <taxon>Bacteria</taxon>
        <taxon>Pseudomonadati</taxon>
        <taxon>Spirochaetota</taxon>
        <taxon>Spirochaetia</taxon>
        <taxon>Leptospirales</taxon>
        <taxon>Leptospiraceae</taxon>
        <taxon>Turneriella</taxon>
    </lineage>
</organism>
<evidence type="ECO:0000313" key="3">
    <source>
        <dbReference type="EMBL" id="AFM11425.1"/>
    </source>
</evidence>
<feature type="region of interest" description="Disordered" evidence="1">
    <location>
        <begin position="26"/>
        <end position="45"/>
    </location>
</feature>
<evidence type="ECO:0000313" key="4">
    <source>
        <dbReference type="Proteomes" id="UP000006048"/>
    </source>
</evidence>
<dbReference type="RefSeq" id="WP_014801943.1">
    <property type="nucleotide sequence ID" value="NC_018020.1"/>
</dbReference>
<sequence length="92" mass="10218">MKPSSLFAFVLLTVALAAQEPAVPEKQPCKTPAYNNERPTLSGLDLTPQEKKDIAALAKRGRKIDAIRIMRRCGDMSLKEQKVIVDALFSNY</sequence>
<gene>
    <name evidence="3" type="ordered locus">Turpa_0774</name>
</gene>
<keyword evidence="2" id="KW-0732">Signal</keyword>
<protein>
    <submittedName>
        <fullName evidence="3">Uncharacterized protein</fullName>
    </submittedName>
</protein>
<keyword evidence="4" id="KW-1185">Reference proteome</keyword>
<feature type="signal peptide" evidence="2">
    <location>
        <begin position="1"/>
        <end position="17"/>
    </location>
</feature>
<evidence type="ECO:0000256" key="2">
    <source>
        <dbReference type="SAM" id="SignalP"/>
    </source>
</evidence>
<name>I4B2B8_TURPD</name>
<proteinExistence type="predicted"/>